<dbReference type="AlphaFoldDB" id="A0A1M7DPL0"/>
<protein>
    <submittedName>
        <fullName evidence="1">Uncharacterized protein</fullName>
    </submittedName>
</protein>
<name>A0A1M7DPL0_9FIRM</name>
<keyword evidence="2" id="KW-1185">Reference proteome</keyword>
<dbReference type="OrthoDB" id="2084864at2"/>
<reference evidence="1 2" key="1">
    <citation type="submission" date="2016-11" db="EMBL/GenBank/DDBJ databases">
        <authorList>
            <person name="Jaros S."/>
            <person name="Januszkiewicz K."/>
            <person name="Wedrychowicz H."/>
        </authorList>
    </citation>
    <scope>NUCLEOTIDE SEQUENCE [LARGE SCALE GENOMIC DNA]</scope>
    <source>
        <strain evidence="1 2">DSM 15929</strain>
    </source>
</reference>
<accession>A0A1M7DPL0</accession>
<dbReference type="STRING" id="1121322.SAMN02745136_05749"/>
<sequence length="97" mass="11032">MDKARIYVDFNEMLDHNIVLLSKDDTKIDSTGNIITFYEGMPVSIYSDDISDTGEIDNLIAEGIAIKQDLSNLPNWQQVKWCCLIDLNGIIHESDLR</sequence>
<organism evidence="1 2">
    <name type="scientific">Anaerocolumna jejuensis DSM 15929</name>
    <dbReference type="NCBI Taxonomy" id="1121322"/>
    <lineage>
        <taxon>Bacteria</taxon>
        <taxon>Bacillati</taxon>
        <taxon>Bacillota</taxon>
        <taxon>Clostridia</taxon>
        <taxon>Lachnospirales</taxon>
        <taxon>Lachnospiraceae</taxon>
        <taxon>Anaerocolumna</taxon>
    </lineage>
</organism>
<gene>
    <name evidence="1" type="ORF">SAMN02745136_05749</name>
</gene>
<proteinExistence type="predicted"/>
<evidence type="ECO:0000313" key="1">
    <source>
        <dbReference type="EMBL" id="SHL81426.1"/>
    </source>
</evidence>
<dbReference type="Proteomes" id="UP000184386">
    <property type="component" value="Unassembled WGS sequence"/>
</dbReference>
<dbReference type="RefSeq" id="WP_073280606.1">
    <property type="nucleotide sequence ID" value="NZ_FRAC01000060.1"/>
</dbReference>
<dbReference type="EMBL" id="FRAC01000060">
    <property type="protein sequence ID" value="SHL81426.1"/>
    <property type="molecule type" value="Genomic_DNA"/>
</dbReference>
<evidence type="ECO:0000313" key="2">
    <source>
        <dbReference type="Proteomes" id="UP000184386"/>
    </source>
</evidence>